<evidence type="ECO:0000256" key="9">
    <source>
        <dbReference type="ARBA" id="ARBA00023211"/>
    </source>
</evidence>
<dbReference type="InterPro" id="IPR052433">
    <property type="entry name" value="X-Pro_dipept-like"/>
</dbReference>
<dbReference type="Pfam" id="PF00557">
    <property type="entry name" value="Peptidase_M24"/>
    <property type="match status" value="1"/>
</dbReference>
<dbReference type="EC" id="3.4.11.9" evidence="4"/>
<dbReference type="Pfam" id="PF05195">
    <property type="entry name" value="AMP_N"/>
    <property type="match status" value="1"/>
</dbReference>
<evidence type="ECO:0000313" key="15">
    <source>
        <dbReference type="Proteomes" id="UP000568664"/>
    </source>
</evidence>
<comment type="similarity">
    <text evidence="3">Belongs to the peptidase M24B family.</text>
</comment>
<dbReference type="EMBL" id="JABBXH010000009">
    <property type="protein sequence ID" value="NMP33468.1"/>
    <property type="molecule type" value="Genomic_DNA"/>
</dbReference>
<evidence type="ECO:0000256" key="6">
    <source>
        <dbReference type="ARBA" id="ARBA00022723"/>
    </source>
</evidence>
<keyword evidence="7" id="KW-0378">Hydrolase</keyword>
<evidence type="ECO:0000256" key="8">
    <source>
        <dbReference type="ARBA" id="ARBA00023049"/>
    </source>
</evidence>
<evidence type="ECO:0000256" key="4">
    <source>
        <dbReference type="ARBA" id="ARBA00012574"/>
    </source>
</evidence>
<dbReference type="InterPro" id="IPR007865">
    <property type="entry name" value="Aminopep_P_N"/>
</dbReference>
<name>A0A7Y0Q8H2_9GAMM</name>
<dbReference type="GO" id="GO:0070006">
    <property type="term" value="F:metalloaminopeptidase activity"/>
    <property type="evidence" value="ECO:0007669"/>
    <property type="project" value="InterPro"/>
</dbReference>
<dbReference type="FunFam" id="3.90.230.10:FF:000002">
    <property type="entry name" value="Xaa-Pro aminopeptidase 3"/>
    <property type="match status" value="1"/>
</dbReference>
<keyword evidence="15" id="KW-1185">Reference proteome</keyword>
<dbReference type="SUPFAM" id="SSF53092">
    <property type="entry name" value="Creatinase/prolidase N-terminal domain"/>
    <property type="match status" value="1"/>
</dbReference>
<evidence type="ECO:0000256" key="7">
    <source>
        <dbReference type="ARBA" id="ARBA00022801"/>
    </source>
</evidence>
<evidence type="ECO:0000256" key="10">
    <source>
        <dbReference type="ARBA" id="ARBA00069363"/>
    </source>
</evidence>
<dbReference type="RefSeq" id="WP_169076787.1">
    <property type="nucleotide sequence ID" value="NZ_JABBXH010000009.1"/>
</dbReference>
<comment type="cofactor">
    <cofactor evidence="2">
        <name>Mn(2+)</name>
        <dbReference type="ChEBI" id="CHEBI:29035"/>
    </cofactor>
</comment>
<dbReference type="SUPFAM" id="SSF55920">
    <property type="entry name" value="Creatinase/aminopeptidase"/>
    <property type="match status" value="1"/>
</dbReference>
<comment type="caution">
    <text evidence="14">The sequence shown here is derived from an EMBL/GenBank/DDBJ whole genome shotgun (WGS) entry which is preliminary data.</text>
</comment>
<dbReference type="GO" id="GO:0030145">
    <property type="term" value="F:manganese ion binding"/>
    <property type="evidence" value="ECO:0007669"/>
    <property type="project" value="InterPro"/>
</dbReference>
<protein>
    <recommendedName>
        <fullName evidence="10">Xaa-Pro aminopeptidase</fullName>
        <ecNumber evidence="4">3.4.11.9</ecNumber>
    </recommendedName>
    <alternativeName>
        <fullName evidence="11">Aminopeptidase P II</fullName>
    </alternativeName>
    <alternativeName>
        <fullName evidence="12">X-Pro aminopeptidase</fullName>
    </alternativeName>
</protein>
<accession>A0A7Y0Q8H2</accession>
<dbReference type="Proteomes" id="UP000568664">
    <property type="component" value="Unassembled WGS sequence"/>
</dbReference>
<dbReference type="SMART" id="SM01011">
    <property type="entry name" value="AMP_N"/>
    <property type="match status" value="1"/>
</dbReference>
<organism evidence="14 15">
    <name type="scientific">Thalassotalea algicola</name>
    <dbReference type="NCBI Taxonomy" id="2716224"/>
    <lineage>
        <taxon>Bacteria</taxon>
        <taxon>Pseudomonadati</taxon>
        <taxon>Pseudomonadota</taxon>
        <taxon>Gammaproteobacteria</taxon>
        <taxon>Alteromonadales</taxon>
        <taxon>Colwelliaceae</taxon>
        <taxon>Thalassotalea</taxon>
    </lineage>
</organism>
<dbReference type="InterPro" id="IPR000994">
    <property type="entry name" value="Pept_M24"/>
</dbReference>
<sequence>MIDVYASRREKLLAQLPQDSVVILVGNTEKVRNKNILFPFRQDHDFYYFTGYAEPDAVAILRPDSKQRFVIFNQPNDEYQEVWFAGRAGQQGAVEQYGADNAYDIAELEARLPELMAQRANVYYSDELGRYHHRVFDWLANQRKAAKFDEVKAFRHLINVLPLTQNMRRVKDEHEVSLIRKAVDASVAGHQHLMKMCQPGRTEQQLTAEFYNVISQHGCTDVGYPTIMAAGNNACCLHYSENKDILRDGQMLLVDAGGDYQYYTADITRTYPVNGKFSSEQKDIYQLVLNALDAAITTVNPGASWNSMYPKAMEVLAQGLLDLGIITGSIEQVMEQELYKPFTLHKTGHWMGLDVHDVGAYHQDDGQWLTLEPNMVFTIEPGLYFPRHCEAVDARWRGMGVRIEDDILVTSTGCENLSRKAPRTIKDIESIMGC</sequence>
<evidence type="ECO:0000256" key="12">
    <source>
        <dbReference type="ARBA" id="ARBA00081411"/>
    </source>
</evidence>
<keyword evidence="5" id="KW-0645">Protease</keyword>
<evidence type="ECO:0000256" key="5">
    <source>
        <dbReference type="ARBA" id="ARBA00022670"/>
    </source>
</evidence>
<keyword evidence="6" id="KW-0479">Metal-binding</keyword>
<dbReference type="GO" id="GO:0006508">
    <property type="term" value="P:proteolysis"/>
    <property type="evidence" value="ECO:0007669"/>
    <property type="project" value="UniProtKB-KW"/>
</dbReference>
<dbReference type="Gene3D" id="3.40.350.10">
    <property type="entry name" value="Creatinase/prolidase N-terminal domain"/>
    <property type="match status" value="1"/>
</dbReference>
<dbReference type="CDD" id="cd01087">
    <property type="entry name" value="Prolidase"/>
    <property type="match status" value="1"/>
</dbReference>
<keyword evidence="8" id="KW-0482">Metalloprotease</keyword>
<dbReference type="Gene3D" id="3.90.230.10">
    <property type="entry name" value="Creatinase/methionine aminopeptidase superfamily"/>
    <property type="match status" value="1"/>
</dbReference>
<dbReference type="PANTHER" id="PTHR43226">
    <property type="entry name" value="XAA-PRO AMINOPEPTIDASE 3"/>
    <property type="match status" value="1"/>
</dbReference>
<gene>
    <name evidence="14" type="ORF">HII17_18125</name>
</gene>
<dbReference type="InterPro" id="IPR036005">
    <property type="entry name" value="Creatinase/aminopeptidase-like"/>
</dbReference>
<evidence type="ECO:0000256" key="1">
    <source>
        <dbReference type="ARBA" id="ARBA00001424"/>
    </source>
</evidence>
<evidence type="ECO:0000259" key="13">
    <source>
        <dbReference type="SMART" id="SM01011"/>
    </source>
</evidence>
<reference evidence="14 15" key="1">
    <citation type="submission" date="2020-04" db="EMBL/GenBank/DDBJ databases">
        <title>Thalassotalea sp. M1531, isolated from the surface of marine red alga.</title>
        <authorList>
            <person name="Pang L."/>
            <person name="Lu D.-C."/>
        </authorList>
    </citation>
    <scope>NUCLEOTIDE SEQUENCE [LARGE SCALE GENOMIC DNA]</scope>
    <source>
        <strain evidence="14 15">M1531</strain>
    </source>
</reference>
<keyword evidence="9" id="KW-0464">Manganese</keyword>
<evidence type="ECO:0000256" key="2">
    <source>
        <dbReference type="ARBA" id="ARBA00001936"/>
    </source>
</evidence>
<proteinExistence type="inferred from homology"/>
<evidence type="ECO:0000256" key="11">
    <source>
        <dbReference type="ARBA" id="ARBA00075356"/>
    </source>
</evidence>
<dbReference type="AlphaFoldDB" id="A0A7Y0Q8H2"/>
<evidence type="ECO:0000256" key="3">
    <source>
        <dbReference type="ARBA" id="ARBA00008766"/>
    </source>
</evidence>
<dbReference type="InterPro" id="IPR029149">
    <property type="entry name" value="Creatin/AminoP/Spt16_N"/>
</dbReference>
<feature type="domain" description="Aminopeptidase P N-terminal" evidence="13">
    <location>
        <begin position="1"/>
        <end position="129"/>
    </location>
</feature>
<comment type="catalytic activity">
    <reaction evidence="1">
        <text>Release of any N-terminal amino acid, including proline, that is linked to proline, even from a dipeptide or tripeptide.</text>
        <dbReference type="EC" id="3.4.11.9"/>
    </reaction>
</comment>
<evidence type="ECO:0000313" key="14">
    <source>
        <dbReference type="EMBL" id="NMP33468.1"/>
    </source>
</evidence>
<dbReference type="PANTHER" id="PTHR43226:SF4">
    <property type="entry name" value="XAA-PRO AMINOPEPTIDASE 3"/>
    <property type="match status" value="1"/>
</dbReference>